<keyword evidence="1" id="KW-0805">Transcription regulation</keyword>
<dbReference type="OrthoDB" id="4549026at2"/>
<keyword evidence="3" id="KW-0804">Transcription</keyword>
<dbReference type="AlphaFoldDB" id="A0A857GRE2"/>
<dbReference type="GO" id="GO:0003677">
    <property type="term" value="F:DNA binding"/>
    <property type="evidence" value="ECO:0007669"/>
    <property type="project" value="UniProtKB-KW"/>
</dbReference>
<reference evidence="5 6" key="1">
    <citation type="submission" date="2017-10" db="EMBL/GenBank/DDBJ databases">
        <title>Coral associated bacteria.</title>
        <authorList>
            <person name="Wang X."/>
        </authorList>
    </citation>
    <scope>NUCLEOTIDE SEQUENCE [LARGE SCALE GENOMIC DNA]</scope>
    <source>
        <strain evidence="5 6">SCSIO 43005</strain>
    </source>
</reference>
<accession>A0A857GRE2</accession>
<dbReference type="PANTHER" id="PTHR42756">
    <property type="entry name" value="TRANSCRIPTIONAL REGULATOR, MARR"/>
    <property type="match status" value="1"/>
</dbReference>
<dbReference type="KEGG" id="hmd:CTT34_16640"/>
<evidence type="ECO:0000313" key="6">
    <source>
        <dbReference type="Proteomes" id="UP000463949"/>
    </source>
</evidence>
<dbReference type="GO" id="GO:0003700">
    <property type="term" value="F:DNA-binding transcription factor activity"/>
    <property type="evidence" value="ECO:0007669"/>
    <property type="project" value="InterPro"/>
</dbReference>
<evidence type="ECO:0000313" key="5">
    <source>
        <dbReference type="EMBL" id="QHD51186.1"/>
    </source>
</evidence>
<feature type="domain" description="HTH marR-type" evidence="4">
    <location>
        <begin position="45"/>
        <end position="174"/>
    </location>
</feature>
<proteinExistence type="predicted"/>
<gene>
    <name evidence="5" type="ORF">CTT34_16640</name>
</gene>
<dbReference type="InterPro" id="IPR000835">
    <property type="entry name" value="HTH_MarR-typ"/>
</dbReference>
<evidence type="ECO:0000259" key="4">
    <source>
        <dbReference type="PROSITE" id="PS50995"/>
    </source>
</evidence>
<dbReference type="InterPro" id="IPR036390">
    <property type="entry name" value="WH_DNA-bd_sf"/>
</dbReference>
<dbReference type="EMBL" id="CP024621">
    <property type="protein sequence ID" value="QHD51186.1"/>
    <property type="molecule type" value="Genomic_DNA"/>
</dbReference>
<name>A0A857GRE2_9GAMM</name>
<protein>
    <submittedName>
        <fullName evidence="5">MarR family transcriptional regulator</fullName>
    </submittedName>
</protein>
<dbReference type="Proteomes" id="UP000463949">
    <property type="component" value="Chromosome"/>
</dbReference>
<dbReference type="SUPFAM" id="SSF46785">
    <property type="entry name" value="Winged helix' DNA-binding domain"/>
    <property type="match status" value="1"/>
</dbReference>
<dbReference type="PROSITE" id="PS50995">
    <property type="entry name" value="HTH_MARR_2"/>
    <property type="match status" value="1"/>
</dbReference>
<organism evidence="5 6">
    <name type="scientific">Vreelandella aquamarina</name>
    <dbReference type="NCBI Taxonomy" id="77097"/>
    <lineage>
        <taxon>Bacteria</taxon>
        <taxon>Pseudomonadati</taxon>
        <taxon>Pseudomonadota</taxon>
        <taxon>Gammaproteobacteria</taxon>
        <taxon>Oceanospirillales</taxon>
        <taxon>Halomonadaceae</taxon>
        <taxon>Vreelandella</taxon>
    </lineage>
</organism>
<dbReference type="PANTHER" id="PTHR42756:SF1">
    <property type="entry name" value="TRANSCRIPTIONAL REPRESSOR OF EMRAB OPERON"/>
    <property type="match status" value="1"/>
</dbReference>
<dbReference type="InterPro" id="IPR036388">
    <property type="entry name" value="WH-like_DNA-bd_sf"/>
</dbReference>
<dbReference type="PRINTS" id="PR00598">
    <property type="entry name" value="HTHMARR"/>
</dbReference>
<evidence type="ECO:0000256" key="1">
    <source>
        <dbReference type="ARBA" id="ARBA00023015"/>
    </source>
</evidence>
<dbReference type="Gene3D" id="1.10.10.10">
    <property type="entry name" value="Winged helix-like DNA-binding domain superfamily/Winged helix DNA-binding domain"/>
    <property type="match status" value="1"/>
</dbReference>
<keyword evidence="2" id="KW-0238">DNA-binding</keyword>
<evidence type="ECO:0000256" key="3">
    <source>
        <dbReference type="ARBA" id="ARBA00023163"/>
    </source>
</evidence>
<sequence length="189" mass="21398">MATSGLASDLIQCLLQKLLLWSQLILPFIRHYMTRTPLSEAFDLPGNLLRRCHQISVAIFLRKCEAFNLTQLQYIILSALEEMGTSDQVTLGGYTALDRNTVAVVVRKLEERGLITRHRNPEDRRSMVVKLTKEGEALREAVEPAVEEVQSDILAPLNAEEQQILLCLLQKIANDNNHLSRVPVRLNDI</sequence>
<dbReference type="SMART" id="SM00347">
    <property type="entry name" value="HTH_MARR"/>
    <property type="match status" value="1"/>
</dbReference>
<dbReference type="Pfam" id="PF01047">
    <property type="entry name" value="MarR"/>
    <property type="match status" value="1"/>
</dbReference>
<evidence type="ECO:0000256" key="2">
    <source>
        <dbReference type="ARBA" id="ARBA00023125"/>
    </source>
</evidence>